<dbReference type="PANTHER" id="PTHR45754:SF3">
    <property type="entry name" value="METHYLENETETRAHYDROFOLATE REDUCTASE (NADPH)"/>
    <property type="match status" value="1"/>
</dbReference>
<evidence type="ECO:0000256" key="6">
    <source>
        <dbReference type="ARBA" id="ARBA00022857"/>
    </source>
</evidence>
<dbReference type="InterPro" id="IPR004621">
    <property type="entry name" value="Fadh2_euk"/>
</dbReference>
<dbReference type="Proteomes" id="UP000323386">
    <property type="component" value="Unassembled WGS sequence"/>
</dbReference>
<dbReference type="FunFam" id="3.20.20.220:FF:000002">
    <property type="entry name" value="Methylenetetrahydrofolate reductase"/>
    <property type="match status" value="1"/>
</dbReference>
<accession>A0A5C3EX97</accession>
<dbReference type="SUPFAM" id="SSF51730">
    <property type="entry name" value="FAD-linked oxidoreductase"/>
    <property type="match status" value="1"/>
</dbReference>
<dbReference type="AlphaFoldDB" id="A0A5C3EX97"/>
<keyword evidence="4" id="KW-0285">Flavoprotein</keyword>
<dbReference type="GO" id="GO:0004489">
    <property type="term" value="F:methylenetetrahydrofolate reductase [NAD(P)H] activity"/>
    <property type="evidence" value="ECO:0007669"/>
    <property type="project" value="InterPro"/>
</dbReference>
<dbReference type="GO" id="GO:0009086">
    <property type="term" value="P:methionine biosynthetic process"/>
    <property type="evidence" value="ECO:0007669"/>
    <property type="project" value="TreeGrafter"/>
</dbReference>
<dbReference type="UniPathway" id="UPA00193"/>
<keyword evidence="5" id="KW-0274">FAD</keyword>
<evidence type="ECO:0000259" key="9">
    <source>
        <dbReference type="Pfam" id="PF21895"/>
    </source>
</evidence>
<comment type="pathway">
    <text evidence="2 8">One-carbon metabolism; tetrahydrofolate interconversion.</text>
</comment>
<evidence type="ECO:0000313" key="10">
    <source>
        <dbReference type="EMBL" id="SPO36226.1"/>
    </source>
</evidence>
<dbReference type="Pfam" id="PF21895">
    <property type="entry name" value="MTHFR_C"/>
    <property type="match status" value="1"/>
</dbReference>
<dbReference type="GO" id="GO:0071949">
    <property type="term" value="F:FAD binding"/>
    <property type="evidence" value="ECO:0007669"/>
    <property type="project" value="TreeGrafter"/>
</dbReference>
<dbReference type="EMBL" id="OOIP01000004">
    <property type="protein sequence ID" value="SPO36226.1"/>
    <property type="molecule type" value="Genomic_DNA"/>
</dbReference>
<evidence type="ECO:0000256" key="4">
    <source>
        <dbReference type="ARBA" id="ARBA00022630"/>
    </source>
</evidence>
<name>A0A5C3EX97_9BASI</name>
<reference evidence="10 11" key="1">
    <citation type="submission" date="2018-03" db="EMBL/GenBank/DDBJ databases">
        <authorList>
            <person name="Guldener U."/>
        </authorList>
    </citation>
    <scope>NUCLEOTIDE SEQUENCE [LARGE SCALE GENOMIC DNA]</scope>
    <source>
        <strain evidence="10 11">DAOM196992</strain>
    </source>
</reference>
<keyword evidence="7" id="KW-0560">Oxidoreductase</keyword>
<protein>
    <submittedName>
        <fullName evidence="10">Probable MET13 - putative methylene tetrahydrofolate reductase</fullName>
    </submittedName>
</protein>
<dbReference type="CDD" id="cd00537">
    <property type="entry name" value="MTHFR"/>
    <property type="match status" value="1"/>
</dbReference>
<dbReference type="OrthoDB" id="16284at2759"/>
<dbReference type="GO" id="GO:0005829">
    <property type="term" value="C:cytosol"/>
    <property type="evidence" value="ECO:0007669"/>
    <property type="project" value="TreeGrafter"/>
</dbReference>
<proteinExistence type="inferred from homology"/>
<sequence>MSTPIASSPPSPPPKGDASWKITNKIAKAEKEGRIWWSFEYFPPRTAQGLTNLYDRIERMAELGPEFVDITWNAGGRTSDLTSQLVKTVHTYIGLETCMHLTCTNMPREKVDTALREAKEFGCRNILALRGDPPAGQSEWEPHAAGFTYAHELVEYIRENYGDYFAIAVAGFPEGHPEATEGKELEMQRLKAKIDAGADFIFTQMFYDFDIFAQWVKDVRAAGITCPIVPGVMPIQTYGGFQRATARFRTMVPQYFHDALDPVKDDDQKVREVGLKLVGDMCRKIVGSGLGISGLHIYTMNLEKGSRMLLEYLGLTPSVNQVSPLPWTPSLTPKRREEKIRPIFWANRAKSYVNRTETWDEFPNGRWGDARSPAYGDFDAYGVKLRYSPDEALQLWGTPTSLDDVKQLFVSFCAGKVKALPWSETGIAKETSVIDTKLARMNQLGYLTINSQPAVDGARSDDKVHGWGPKGGYCYQKAYLEFFVAPDQLEALISRIELDPQVTYHAVNAQGDMKTNVNSEAPNAVTWGVFPHCEIIQPTIVESISFLAWKDEAYEIGRNWARIYPAGSESRRLLDSIFDTYFLVNVVHNDFKAADAIFQPFLEGQAQAQSSGQGVGGIVSSTLKEAANGVKNGIDGALSRLTTADGSAPAVNGA</sequence>
<comment type="similarity">
    <text evidence="3">Belongs to the methylenetetrahydrofolate reductase family.</text>
</comment>
<evidence type="ECO:0000256" key="1">
    <source>
        <dbReference type="ARBA" id="ARBA00001974"/>
    </source>
</evidence>
<dbReference type="Pfam" id="PF02219">
    <property type="entry name" value="MTHFR"/>
    <property type="match status" value="1"/>
</dbReference>
<evidence type="ECO:0000256" key="3">
    <source>
        <dbReference type="ARBA" id="ARBA00006743"/>
    </source>
</evidence>
<evidence type="ECO:0000256" key="8">
    <source>
        <dbReference type="RuleBase" id="RU004254"/>
    </source>
</evidence>
<dbReference type="PANTHER" id="PTHR45754">
    <property type="entry name" value="METHYLENETETRAHYDROFOLATE REDUCTASE"/>
    <property type="match status" value="1"/>
</dbReference>
<dbReference type="NCBIfam" id="TIGR00677">
    <property type="entry name" value="fadh2_euk"/>
    <property type="match status" value="1"/>
</dbReference>
<evidence type="ECO:0000256" key="2">
    <source>
        <dbReference type="ARBA" id="ARBA00004777"/>
    </source>
</evidence>
<evidence type="ECO:0000256" key="7">
    <source>
        <dbReference type="ARBA" id="ARBA00023002"/>
    </source>
</evidence>
<comment type="cofactor">
    <cofactor evidence="1">
        <name>FAD</name>
        <dbReference type="ChEBI" id="CHEBI:57692"/>
    </cofactor>
</comment>
<keyword evidence="6" id="KW-0521">NADP</keyword>
<organism evidence="10 11">
    <name type="scientific">Pseudozyma flocculosa</name>
    <dbReference type="NCBI Taxonomy" id="84751"/>
    <lineage>
        <taxon>Eukaryota</taxon>
        <taxon>Fungi</taxon>
        <taxon>Dikarya</taxon>
        <taxon>Basidiomycota</taxon>
        <taxon>Ustilaginomycotina</taxon>
        <taxon>Ustilaginomycetes</taxon>
        <taxon>Ustilaginales</taxon>
        <taxon>Ustilaginaceae</taxon>
        <taxon>Pseudozyma</taxon>
    </lineage>
</organism>
<keyword evidence="11" id="KW-1185">Reference proteome</keyword>
<gene>
    <name evidence="10" type="ORF">PSFLO_01697</name>
</gene>
<evidence type="ECO:0000256" key="5">
    <source>
        <dbReference type="ARBA" id="ARBA00022827"/>
    </source>
</evidence>
<dbReference type="Gene3D" id="3.20.20.220">
    <property type="match status" value="1"/>
</dbReference>
<dbReference type="InterPro" id="IPR003171">
    <property type="entry name" value="Mehydrof_redctse-like"/>
</dbReference>
<feature type="domain" description="MTHFR SAM-binding regulatory" evidence="9">
    <location>
        <begin position="324"/>
        <end position="599"/>
    </location>
</feature>
<dbReference type="GO" id="GO:0035999">
    <property type="term" value="P:tetrahydrofolate interconversion"/>
    <property type="evidence" value="ECO:0007669"/>
    <property type="project" value="UniProtKB-UniPathway"/>
</dbReference>
<dbReference type="InterPro" id="IPR029041">
    <property type="entry name" value="FAD-linked_oxidoreductase-like"/>
</dbReference>
<dbReference type="InterPro" id="IPR053806">
    <property type="entry name" value="MTHFR_C"/>
</dbReference>
<evidence type="ECO:0000313" key="11">
    <source>
        <dbReference type="Proteomes" id="UP000323386"/>
    </source>
</evidence>